<gene>
    <name evidence="2" type="ORF">BDK51DRAFT_40286</name>
</gene>
<evidence type="ECO:0000313" key="3">
    <source>
        <dbReference type="Proteomes" id="UP000269721"/>
    </source>
</evidence>
<organism evidence="2 3">
    <name type="scientific">Blyttiomyces helicus</name>
    <dbReference type="NCBI Taxonomy" id="388810"/>
    <lineage>
        <taxon>Eukaryota</taxon>
        <taxon>Fungi</taxon>
        <taxon>Fungi incertae sedis</taxon>
        <taxon>Chytridiomycota</taxon>
        <taxon>Chytridiomycota incertae sedis</taxon>
        <taxon>Chytridiomycetes</taxon>
        <taxon>Chytridiomycetes incertae sedis</taxon>
        <taxon>Blyttiomyces</taxon>
    </lineage>
</organism>
<dbReference type="InterPro" id="IPR011009">
    <property type="entry name" value="Kinase-like_dom_sf"/>
</dbReference>
<accession>A0A4P9W2L7</accession>
<evidence type="ECO:0000313" key="2">
    <source>
        <dbReference type="EMBL" id="RKO86499.1"/>
    </source>
</evidence>
<protein>
    <recommendedName>
        <fullName evidence="4">Protein kinase domain-containing protein</fullName>
    </recommendedName>
</protein>
<name>A0A4P9W2L7_9FUNG</name>
<evidence type="ECO:0008006" key="4">
    <source>
        <dbReference type="Google" id="ProtNLM"/>
    </source>
</evidence>
<dbReference type="Gene3D" id="3.30.200.20">
    <property type="entry name" value="Phosphorylase Kinase, domain 1"/>
    <property type="match status" value="1"/>
</dbReference>
<reference evidence="3" key="1">
    <citation type="journal article" date="2018" name="Nat. Microbiol.">
        <title>Leveraging single-cell genomics to expand the fungal tree of life.</title>
        <authorList>
            <person name="Ahrendt S.R."/>
            <person name="Quandt C.A."/>
            <person name="Ciobanu D."/>
            <person name="Clum A."/>
            <person name="Salamov A."/>
            <person name="Andreopoulos B."/>
            <person name="Cheng J.F."/>
            <person name="Woyke T."/>
            <person name="Pelin A."/>
            <person name="Henrissat B."/>
            <person name="Reynolds N.K."/>
            <person name="Benny G.L."/>
            <person name="Smith M.E."/>
            <person name="James T.Y."/>
            <person name="Grigoriev I.V."/>
        </authorList>
    </citation>
    <scope>NUCLEOTIDE SEQUENCE [LARGE SCALE GENOMIC DNA]</scope>
</reference>
<dbReference type="AlphaFoldDB" id="A0A4P9W2L7"/>
<feature type="compositionally biased region" description="Pro residues" evidence="1">
    <location>
        <begin position="44"/>
        <end position="60"/>
    </location>
</feature>
<feature type="region of interest" description="Disordered" evidence="1">
    <location>
        <begin position="39"/>
        <end position="62"/>
    </location>
</feature>
<dbReference type="EMBL" id="KZ998143">
    <property type="protein sequence ID" value="RKO86499.1"/>
    <property type="molecule type" value="Genomic_DNA"/>
</dbReference>
<dbReference type="Proteomes" id="UP000269721">
    <property type="component" value="Unassembled WGS sequence"/>
</dbReference>
<evidence type="ECO:0000256" key="1">
    <source>
        <dbReference type="SAM" id="MobiDB-lite"/>
    </source>
</evidence>
<proteinExistence type="predicted"/>
<dbReference type="SUPFAM" id="SSF56112">
    <property type="entry name" value="Protein kinase-like (PK-like)"/>
    <property type="match status" value="1"/>
</dbReference>
<keyword evidence="3" id="KW-1185">Reference proteome</keyword>
<dbReference type="OrthoDB" id="68483at2759"/>
<sequence>MCCYALVFASKRTAIDTGSHGLYPLPPLFFEGDIYATSTSRPTSPTPFDPGAPQSPPRSIPPTYHSALLGPTTRRASSSIHINTEPVKETHVMVQDYDPETGNKRINKYMIVKELGRGCHGKVKLCVDVETGQEWVSVFIKGRERVGLRGGSISVGVGHKLESAIEAG</sequence>